<dbReference type="EMBL" id="QYUM01000001">
    <property type="protein sequence ID" value="RJF96415.1"/>
    <property type="molecule type" value="Genomic_DNA"/>
</dbReference>
<evidence type="ECO:0000313" key="4">
    <source>
        <dbReference type="EMBL" id="RJF96415.1"/>
    </source>
</evidence>
<dbReference type="AlphaFoldDB" id="A0A418WUS0"/>
<dbReference type="InterPro" id="IPR051121">
    <property type="entry name" value="FAH"/>
</dbReference>
<dbReference type="Gene3D" id="3.90.850.10">
    <property type="entry name" value="Fumarylacetoacetase-like, C-terminal domain"/>
    <property type="match status" value="1"/>
</dbReference>
<dbReference type="SUPFAM" id="SSF56529">
    <property type="entry name" value="FAH"/>
    <property type="match status" value="1"/>
</dbReference>
<proteinExistence type="inferred from homology"/>
<evidence type="ECO:0000259" key="3">
    <source>
        <dbReference type="Pfam" id="PF01557"/>
    </source>
</evidence>
<sequence length="288" mass="31075">MLGEALYDLAAIADGAGASDALKRRIGSVDILVRDWEGVKDELATLAAWARGAQLDPVAATPLAPFAPHRVFGAASNYIEHAEEMATKLAAKADSMPYIFLKTVDSVIGPDDTVFLPPESKKVDWEVELGVVIGRAGRRIPVEQAHAHIAGYVIVNDISARDMTRRSDFPFSHDWFRGKSFDSFTPMGPWFVPAECIDDLHDLKLTLSVNGEVMQDGNSGEMIFNTYEQIAYLSMLLTLKPGDVIATGTPAGVGMGRGIFLKDGDQMVATVEGIGTLANPVRAERAEA</sequence>
<dbReference type="GO" id="GO:0016787">
    <property type="term" value="F:hydrolase activity"/>
    <property type="evidence" value="ECO:0007669"/>
    <property type="project" value="UniProtKB-KW"/>
</dbReference>
<dbReference type="PANTHER" id="PTHR42796">
    <property type="entry name" value="FUMARYLACETOACETATE HYDROLASE DOMAIN-CONTAINING PROTEIN 2A-RELATED"/>
    <property type="match status" value="1"/>
</dbReference>
<dbReference type="Proteomes" id="UP000286100">
    <property type="component" value="Unassembled WGS sequence"/>
</dbReference>
<dbReference type="GO" id="GO:0016853">
    <property type="term" value="F:isomerase activity"/>
    <property type="evidence" value="ECO:0007669"/>
    <property type="project" value="UniProtKB-ARBA"/>
</dbReference>
<protein>
    <submittedName>
        <fullName evidence="4">FAA hydrolase family protein</fullName>
    </submittedName>
</protein>
<evidence type="ECO:0000256" key="2">
    <source>
        <dbReference type="ARBA" id="ARBA00022723"/>
    </source>
</evidence>
<comment type="similarity">
    <text evidence="1">Belongs to the FAH family.</text>
</comment>
<accession>A0A418WUS0</accession>
<dbReference type="PANTHER" id="PTHR42796:SF4">
    <property type="entry name" value="FUMARYLACETOACETATE HYDROLASE DOMAIN-CONTAINING PROTEIN 2A"/>
    <property type="match status" value="1"/>
</dbReference>
<feature type="domain" description="Fumarylacetoacetase-like C-terminal" evidence="3">
    <location>
        <begin position="71"/>
        <end position="282"/>
    </location>
</feature>
<dbReference type="GO" id="GO:0046872">
    <property type="term" value="F:metal ion binding"/>
    <property type="evidence" value="ECO:0007669"/>
    <property type="project" value="UniProtKB-KW"/>
</dbReference>
<dbReference type="InterPro" id="IPR036663">
    <property type="entry name" value="Fumarylacetoacetase_C_sf"/>
</dbReference>
<dbReference type="Pfam" id="PF01557">
    <property type="entry name" value="FAA_hydrolase"/>
    <property type="match status" value="1"/>
</dbReference>
<keyword evidence="2" id="KW-0479">Metal-binding</keyword>
<dbReference type="FunFam" id="3.90.850.10:FF:000002">
    <property type="entry name" value="2-hydroxyhepta-2,4-diene-1,7-dioate isomerase"/>
    <property type="match status" value="1"/>
</dbReference>
<evidence type="ECO:0000256" key="1">
    <source>
        <dbReference type="ARBA" id="ARBA00010211"/>
    </source>
</evidence>
<dbReference type="OrthoDB" id="5197601at2"/>
<organism evidence="4 5">
    <name type="scientific">Sphingomonas cavernae</name>
    <dbReference type="NCBI Taxonomy" id="2320861"/>
    <lineage>
        <taxon>Bacteria</taxon>
        <taxon>Pseudomonadati</taxon>
        <taxon>Pseudomonadota</taxon>
        <taxon>Alphaproteobacteria</taxon>
        <taxon>Sphingomonadales</taxon>
        <taxon>Sphingomonadaceae</taxon>
        <taxon>Sphingomonas</taxon>
    </lineage>
</organism>
<evidence type="ECO:0000313" key="5">
    <source>
        <dbReference type="Proteomes" id="UP000286100"/>
    </source>
</evidence>
<dbReference type="GO" id="GO:0019752">
    <property type="term" value="P:carboxylic acid metabolic process"/>
    <property type="evidence" value="ECO:0007669"/>
    <property type="project" value="UniProtKB-ARBA"/>
</dbReference>
<keyword evidence="4" id="KW-0378">Hydrolase</keyword>
<name>A0A418WUS0_9SPHN</name>
<dbReference type="InterPro" id="IPR011234">
    <property type="entry name" value="Fumarylacetoacetase-like_C"/>
</dbReference>
<reference evidence="4 5" key="1">
    <citation type="submission" date="2018-09" db="EMBL/GenBank/DDBJ databases">
        <authorList>
            <person name="Zhu H."/>
        </authorList>
    </citation>
    <scope>NUCLEOTIDE SEQUENCE [LARGE SCALE GENOMIC DNA]</scope>
    <source>
        <strain evidence="4 5">K2R01-6</strain>
    </source>
</reference>
<gene>
    <name evidence="4" type="ORF">D3876_00130</name>
</gene>
<keyword evidence="5" id="KW-1185">Reference proteome</keyword>
<comment type="caution">
    <text evidence="4">The sequence shown here is derived from an EMBL/GenBank/DDBJ whole genome shotgun (WGS) entry which is preliminary data.</text>
</comment>